<protein>
    <submittedName>
        <fullName evidence="2">Uncharacterized protein</fullName>
    </submittedName>
</protein>
<comment type="caution">
    <text evidence="2">The sequence shown here is derived from an EMBL/GenBank/DDBJ whole genome shotgun (WGS) entry which is preliminary data.</text>
</comment>
<evidence type="ECO:0000256" key="1">
    <source>
        <dbReference type="SAM" id="MobiDB-lite"/>
    </source>
</evidence>
<evidence type="ECO:0000313" key="3">
    <source>
        <dbReference type="Proteomes" id="UP000298663"/>
    </source>
</evidence>
<proteinExistence type="predicted"/>
<gene>
    <name evidence="2" type="ORF">L596_002141</name>
</gene>
<sequence>MAERRRSSQKRRFTPAPAPATLQQHKGVSPPFIRTFESASEGDETRGERHRQRRETADVRENEETERTQKLREEGKRLSQLTGNARMRPLVT</sequence>
<feature type="compositionally biased region" description="Basic and acidic residues" evidence="1">
    <location>
        <begin position="54"/>
        <end position="77"/>
    </location>
</feature>
<accession>A0A4U8UPD2</accession>
<dbReference type="AlphaFoldDB" id="A0A4U8UPD2"/>
<name>A0A4U8UPD2_STECR</name>
<keyword evidence="3" id="KW-1185">Reference proteome</keyword>
<reference evidence="2 3" key="1">
    <citation type="journal article" date="2015" name="Genome Biol.">
        <title>Comparative genomics of Steinernema reveals deeply conserved gene regulatory networks.</title>
        <authorList>
            <person name="Dillman A.R."/>
            <person name="Macchietto M."/>
            <person name="Porter C.F."/>
            <person name="Rogers A."/>
            <person name="Williams B."/>
            <person name="Antoshechkin I."/>
            <person name="Lee M.M."/>
            <person name="Goodwin Z."/>
            <person name="Lu X."/>
            <person name="Lewis E.E."/>
            <person name="Goodrich-Blair H."/>
            <person name="Stock S.P."/>
            <person name="Adams B.J."/>
            <person name="Sternberg P.W."/>
            <person name="Mortazavi A."/>
        </authorList>
    </citation>
    <scope>NUCLEOTIDE SEQUENCE [LARGE SCALE GENOMIC DNA]</scope>
    <source>
        <strain evidence="2 3">ALL</strain>
    </source>
</reference>
<feature type="region of interest" description="Disordered" evidence="1">
    <location>
        <begin position="1"/>
        <end position="92"/>
    </location>
</feature>
<reference evidence="2 3" key="2">
    <citation type="journal article" date="2019" name="G3 (Bethesda)">
        <title>Hybrid Assembly of the Genome of the Entomopathogenic Nematode Steinernema carpocapsae Identifies the X-Chromosome.</title>
        <authorList>
            <person name="Serra L."/>
            <person name="Macchietto M."/>
            <person name="Macias-Munoz A."/>
            <person name="McGill C.J."/>
            <person name="Rodriguez I.M."/>
            <person name="Rodriguez B."/>
            <person name="Murad R."/>
            <person name="Mortazavi A."/>
        </authorList>
    </citation>
    <scope>NUCLEOTIDE SEQUENCE [LARGE SCALE GENOMIC DNA]</scope>
    <source>
        <strain evidence="2 3">ALL</strain>
    </source>
</reference>
<dbReference type="EMBL" id="AZBU02000001">
    <property type="protein sequence ID" value="TMS34579.1"/>
    <property type="molecule type" value="Genomic_DNA"/>
</dbReference>
<dbReference type="Proteomes" id="UP000298663">
    <property type="component" value="Chromosome X"/>
</dbReference>
<organism evidence="2 3">
    <name type="scientific">Steinernema carpocapsae</name>
    <name type="common">Entomopathogenic nematode</name>
    <dbReference type="NCBI Taxonomy" id="34508"/>
    <lineage>
        <taxon>Eukaryota</taxon>
        <taxon>Metazoa</taxon>
        <taxon>Ecdysozoa</taxon>
        <taxon>Nematoda</taxon>
        <taxon>Chromadorea</taxon>
        <taxon>Rhabditida</taxon>
        <taxon>Tylenchina</taxon>
        <taxon>Panagrolaimomorpha</taxon>
        <taxon>Strongyloidoidea</taxon>
        <taxon>Steinernematidae</taxon>
        <taxon>Steinernema</taxon>
    </lineage>
</organism>
<evidence type="ECO:0000313" key="2">
    <source>
        <dbReference type="EMBL" id="TMS34579.1"/>
    </source>
</evidence>
<dbReference type="EMBL" id="CM016762">
    <property type="protein sequence ID" value="TMS34579.1"/>
    <property type="molecule type" value="Genomic_DNA"/>
</dbReference>